<dbReference type="EMBL" id="BSDX01000001">
    <property type="protein sequence ID" value="GLI53690.1"/>
    <property type="molecule type" value="Genomic_DNA"/>
</dbReference>
<dbReference type="SUPFAM" id="SSF52540">
    <property type="entry name" value="P-loop containing nucleoside triphosphate hydrolases"/>
    <property type="match status" value="1"/>
</dbReference>
<protein>
    <submittedName>
        <fullName evidence="2">ATP-binding protein</fullName>
    </submittedName>
</protein>
<accession>A0A9W6LLB6</accession>
<dbReference type="GO" id="GO:0005524">
    <property type="term" value="F:ATP binding"/>
    <property type="evidence" value="ECO:0007669"/>
    <property type="project" value="UniProtKB-KW"/>
</dbReference>
<dbReference type="Proteomes" id="UP001144297">
    <property type="component" value="Unassembled WGS sequence"/>
</dbReference>
<dbReference type="GO" id="GO:0051782">
    <property type="term" value="P:negative regulation of cell division"/>
    <property type="evidence" value="ECO:0007669"/>
    <property type="project" value="TreeGrafter"/>
</dbReference>
<dbReference type="Pfam" id="PF01656">
    <property type="entry name" value="CbiA"/>
    <property type="match status" value="1"/>
</dbReference>
<sequence length="262" mass="28978">MRKAVVCGKGGVGKSFIVYGISKSMANKGKNVLVVDTDESNQTLYRLFGFSDPPESFMDFLGGKKAIQQNIKKRFQSSEKEPTMNVIEKSSFSVSHIPREFIKKDGNIALISIGKIKEPMEGCACPMGIISREFLEKIELKENEVIIVDTEAGVEHFGRGVEKGIDTVIAVAEPYLDSIEVAEKALSLAQKIGKRVYLVINKVQKEIEDKVKKTVSNKGLEISALIHFSPDIYSLSLEGRTPESSQVYVEIEKFVELLNAGL</sequence>
<dbReference type="Gene3D" id="3.40.50.300">
    <property type="entry name" value="P-loop containing nucleotide triphosphate hydrolases"/>
    <property type="match status" value="1"/>
</dbReference>
<evidence type="ECO:0000313" key="2">
    <source>
        <dbReference type="EMBL" id="GLI53690.1"/>
    </source>
</evidence>
<keyword evidence="2" id="KW-0067">ATP-binding</keyword>
<dbReference type="AlphaFoldDB" id="A0A9W6LLB6"/>
<dbReference type="GO" id="GO:0005829">
    <property type="term" value="C:cytosol"/>
    <property type="evidence" value="ECO:0007669"/>
    <property type="project" value="TreeGrafter"/>
</dbReference>
<name>A0A9W6LLB6_9BACT</name>
<feature type="domain" description="CobQ/CobB/MinD/ParA nucleotide binding" evidence="1">
    <location>
        <begin position="4"/>
        <end position="240"/>
    </location>
</feature>
<comment type="caution">
    <text evidence="2">The sequence shown here is derived from an EMBL/GenBank/DDBJ whole genome shotgun (WGS) entry which is preliminary data.</text>
</comment>
<dbReference type="InterPro" id="IPR027417">
    <property type="entry name" value="P-loop_NTPase"/>
</dbReference>
<evidence type="ECO:0000313" key="3">
    <source>
        <dbReference type="Proteomes" id="UP001144297"/>
    </source>
</evidence>
<dbReference type="InterPro" id="IPR050625">
    <property type="entry name" value="ParA/MinD_ATPase"/>
</dbReference>
<dbReference type="PANTHER" id="PTHR43384">
    <property type="entry name" value="SEPTUM SITE-DETERMINING PROTEIN MIND HOMOLOG, CHLOROPLASTIC-RELATED"/>
    <property type="match status" value="1"/>
</dbReference>
<dbReference type="InterPro" id="IPR002586">
    <property type="entry name" value="CobQ/CobB/MinD/ParA_Nub-bd_dom"/>
</dbReference>
<dbReference type="GO" id="GO:0016887">
    <property type="term" value="F:ATP hydrolysis activity"/>
    <property type="evidence" value="ECO:0007669"/>
    <property type="project" value="TreeGrafter"/>
</dbReference>
<dbReference type="InterPro" id="IPR014433">
    <property type="entry name" value="CooC"/>
</dbReference>
<gene>
    <name evidence="2" type="ORF">TISLANDTSLP1_13830</name>
</gene>
<evidence type="ECO:0000259" key="1">
    <source>
        <dbReference type="Pfam" id="PF01656"/>
    </source>
</evidence>
<dbReference type="GO" id="GO:0009898">
    <property type="term" value="C:cytoplasmic side of plasma membrane"/>
    <property type="evidence" value="ECO:0007669"/>
    <property type="project" value="TreeGrafter"/>
</dbReference>
<keyword evidence="2" id="KW-0547">Nucleotide-binding</keyword>
<dbReference type="PANTHER" id="PTHR43384:SF3">
    <property type="entry name" value="AAA+ ATPASE DOMAIN-CONTAINING PROTEIN"/>
    <property type="match status" value="1"/>
</dbReference>
<reference evidence="2" key="1">
    <citation type="submission" date="2022-12" db="EMBL/GenBank/DDBJ databases">
        <title>Reference genome sequencing for broad-spectrum identification of bacterial and archaeal isolates by mass spectrometry.</title>
        <authorList>
            <person name="Sekiguchi Y."/>
            <person name="Tourlousse D.M."/>
        </authorList>
    </citation>
    <scope>NUCLEOTIDE SEQUENCE</scope>
    <source>
        <strain evidence="2">TSL-P1</strain>
    </source>
</reference>
<proteinExistence type="predicted"/>
<organism evidence="2 3">
    <name type="scientific">Thermodesulfovibrio yellowstonii</name>
    <dbReference type="NCBI Taxonomy" id="28262"/>
    <lineage>
        <taxon>Bacteria</taxon>
        <taxon>Pseudomonadati</taxon>
        <taxon>Nitrospirota</taxon>
        <taxon>Thermodesulfovibrionia</taxon>
        <taxon>Thermodesulfovibrionales</taxon>
        <taxon>Thermodesulfovibrionaceae</taxon>
        <taxon>Thermodesulfovibrio</taxon>
    </lineage>
</organism>
<dbReference type="PIRSF" id="PIRSF005647">
    <property type="entry name" value="CooC"/>
    <property type="match status" value="1"/>
</dbReference>
<keyword evidence="3" id="KW-1185">Reference proteome</keyword>